<keyword evidence="3" id="KW-1185">Reference proteome</keyword>
<evidence type="ECO:0000313" key="2">
    <source>
        <dbReference type="EMBL" id="KAK9119724.1"/>
    </source>
</evidence>
<dbReference type="InterPro" id="IPR034566">
    <property type="entry name" value="MTOPVIB_plant"/>
</dbReference>
<dbReference type="GO" id="GO:0042138">
    <property type="term" value="P:meiotic DNA double-strand break formation"/>
    <property type="evidence" value="ECO:0007669"/>
    <property type="project" value="InterPro"/>
</dbReference>
<dbReference type="PANTHER" id="PTHR36722">
    <property type="entry name" value="TYPE 2 DNA TOPOISOMERASE 6 SUBUNIT B-LIKE"/>
    <property type="match status" value="1"/>
</dbReference>
<proteinExistence type="predicted"/>
<gene>
    <name evidence="2" type="ORF">Scep_017817</name>
</gene>
<feature type="compositionally biased region" description="Acidic residues" evidence="1">
    <location>
        <begin position="452"/>
        <end position="472"/>
    </location>
</feature>
<reference evidence="2 3" key="1">
    <citation type="submission" date="2024-01" db="EMBL/GenBank/DDBJ databases">
        <title>Genome assemblies of Stephania.</title>
        <authorList>
            <person name="Yang L."/>
        </authorList>
    </citation>
    <scope>NUCLEOTIDE SEQUENCE [LARGE SCALE GENOMIC DNA]</scope>
    <source>
        <strain evidence="2">JXDWG</strain>
        <tissue evidence="2">Leaf</tissue>
    </source>
</reference>
<evidence type="ECO:0008006" key="4">
    <source>
        <dbReference type="Google" id="ProtNLM"/>
    </source>
</evidence>
<dbReference type="GO" id="GO:0007131">
    <property type="term" value="P:reciprocal meiotic recombination"/>
    <property type="evidence" value="ECO:0007669"/>
    <property type="project" value="TreeGrafter"/>
</dbReference>
<dbReference type="GO" id="GO:0030674">
    <property type="term" value="F:protein-macromolecule adaptor activity"/>
    <property type="evidence" value="ECO:0007669"/>
    <property type="project" value="TreeGrafter"/>
</dbReference>
<comment type="caution">
    <text evidence="2">The sequence shown here is derived from an EMBL/GenBank/DDBJ whole genome shotgun (WGS) entry which is preliminary data.</text>
</comment>
<name>A0AAP0NVA4_9MAGN</name>
<dbReference type="Proteomes" id="UP001419268">
    <property type="component" value="Unassembled WGS sequence"/>
</dbReference>
<dbReference type="EMBL" id="JBBNAG010000007">
    <property type="protein sequence ID" value="KAK9119724.1"/>
    <property type="molecule type" value="Genomic_DNA"/>
</dbReference>
<protein>
    <recommendedName>
        <fullName evidence="4">Type 2 DNA topoisomerase 6 subunit B-like</fullName>
    </recommendedName>
</protein>
<organism evidence="2 3">
    <name type="scientific">Stephania cephalantha</name>
    <dbReference type="NCBI Taxonomy" id="152367"/>
    <lineage>
        <taxon>Eukaryota</taxon>
        <taxon>Viridiplantae</taxon>
        <taxon>Streptophyta</taxon>
        <taxon>Embryophyta</taxon>
        <taxon>Tracheophyta</taxon>
        <taxon>Spermatophyta</taxon>
        <taxon>Magnoliopsida</taxon>
        <taxon>Ranunculales</taxon>
        <taxon>Menispermaceae</taxon>
        <taxon>Menispermoideae</taxon>
        <taxon>Cissampelideae</taxon>
        <taxon>Stephania</taxon>
    </lineage>
</organism>
<evidence type="ECO:0000313" key="3">
    <source>
        <dbReference type="Proteomes" id="UP001419268"/>
    </source>
</evidence>
<sequence>MSSSSSSSSSSIQKLCRNLIGSAVQRCRMSESLCRLSVLVKQSVESDRPMVRITISDTGIRSCLDFKQYIAYLFVYFLADGVLTVLTTGLSDEEIYQYCLNLKEHVPSRRSTRLPSRSKHGQKFSGTEITLCTYESINNLVAGFTCFLQKMLILKIPKVAVELVVDPANFSGTRCDNLFIVGEDIFFSSTESNIECLVSGFKDYVLKHGNTLDKQCQSCFSNSCVNDYDLIKTGTACDSESLRNIEEVVEAVIIMTELPESPSPSCLRASSVATRVFYFQNFLLCPISSSLLSSLASIDWKSFGLNVKSSAIDEDGHAVLEWENLPPYSHIYIAIHLHRRIQFGRNLIKRAVKTAMDDLKEKYEGTLLSSHALKIKNYAPDLAHTIAGLILSSNDVHFQAECMSFLQLPPYETFDKKVEDCIREKIITAIQMNDRNPQRSHETAPFLFEGESSVELELEEDEVEEGSDSWDL</sequence>
<dbReference type="PANTHER" id="PTHR36722:SF1">
    <property type="entry name" value="TYPE 2 DNA TOPOISOMERASE 6 SUBUNIT B-LIKE"/>
    <property type="match status" value="1"/>
</dbReference>
<dbReference type="GO" id="GO:0000793">
    <property type="term" value="C:condensed chromosome"/>
    <property type="evidence" value="ECO:0007669"/>
    <property type="project" value="TreeGrafter"/>
</dbReference>
<evidence type="ECO:0000256" key="1">
    <source>
        <dbReference type="SAM" id="MobiDB-lite"/>
    </source>
</evidence>
<accession>A0AAP0NVA4</accession>
<dbReference type="AlphaFoldDB" id="A0AAP0NVA4"/>
<feature type="region of interest" description="Disordered" evidence="1">
    <location>
        <begin position="448"/>
        <end position="472"/>
    </location>
</feature>